<feature type="region of interest" description="Disordered" evidence="1">
    <location>
        <begin position="81"/>
        <end position="110"/>
    </location>
</feature>
<evidence type="ECO:0000313" key="3">
    <source>
        <dbReference type="Proteomes" id="UP001180503"/>
    </source>
</evidence>
<reference evidence="3" key="1">
    <citation type="submission" date="2023-07" db="EMBL/GenBank/DDBJ databases">
        <title>30 novel species of actinomycetes from the DSMZ collection.</title>
        <authorList>
            <person name="Nouioui I."/>
        </authorList>
    </citation>
    <scope>NUCLEOTIDE SEQUENCE [LARGE SCALE GENOMIC DNA]</scope>
    <source>
        <strain evidence="3">DSM 41635</strain>
    </source>
</reference>
<dbReference type="Proteomes" id="UP001180503">
    <property type="component" value="Unassembled WGS sequence"/>
</dbReference>
<protein>
    <submittedName>
        <fullName evidence="2">Uncharacterized protein</fullName>
    </submittedName>
</protein>
<comment type="caution">
    <text evidence="2">The sequence shown here is derived from an EMBL/GenBank/DDBJ whole genome shotgun (WGS) entry which is preliminary data.</text>
</comment>
<sequence length="110" mass="12071">MDDAPDGVLVGLHQLGDQRHPVPAGRGQQHHWLTRHADRLTDDQAPQLKEILARCPALGHTAHHVRASAELMNNRQGRHPDQWMTQWRPIPTSPFADVEPPTGPPGAAGA</sequence>
<proteinExistence type="predicted"/>
<organism evidence="2 3">
    <name type="scientific">Streptomyces edwardsiae</name>
    <dbReference type="NCBI Taxonomy" id="3075527"/>
    <lineage>
        <taxon>Bacteria</taxon>
        <taxon>Bacillati</taxon>
        <taxon>Actinomycetota</taxon>
        <taxon>Actinomycetes</taxon>
        <taxon>Kitasatosporales</taxon>
        <taxon>Streptomycetaceae</taxon>
        <taxon>Streptomyces</taxon>
    </lineage>
</organism>
<accession>A0ABU2QPE2</accession>
<gene>
    <name evidence="2" type="ORF">RM528_28190</name>
</gene>
<evidence type="ECO:0000256" key="1">
    <source>
        <dbReference type="SAM" id="MobiDB-lite"/>
    </source>
</evidence>
<dbReference type="EMBL" id="JAVRFB010000027">
    <property type="protein sequence ID" value="MDT0405724.1"/>
    <property type="molecule type" value="Genomic_DNA"/>
</dbReference>
<dbReference type="RefSeq" id="WP_311711130.1">
    <property type="nucleotide sequence ID" value="NZ_JAVRFB010000027.1"/>
</dbReference>
<evidence type="ECO:0000313" key="2">
    <source>
        <dbReference type="EMBL" id="MDT0405724.1"/>
    </source>
</evidence>
<name>A0ABU2QPE2_9ACTN</name>